<dbReference type="PANTHER" id="PTHR42840:SF7">
    <property type="entry name" value="BINDING ROSSMANN FOLD OXIDOREDUCTASE, PUTATIVE (AFU_ORTHOLOGUE AFUA_4G10190)-RELATED"/>
    <property type="match status" value="1"/>
</dbReference>
<dbReference type="GO" id="GO:0016491">
    <property type="term" value="F:oxidoreductase activity"/>
    <property type="evidence" value="ECO:0007669"/>
    <property type="project" value="TreeGrafter"/>
</dbReference>
<evidence type="ECO:0000259" key="1">
    <source>
        <dbReference type="Pfam" id="PF01408"/>
    </source>
</evidence>
<protein>
    <recommendedName>
        <fullName evidence="1">Gfo/Idh/MocA-like oxidoreductase N-terminal domain-containing protein</fullName>
    </recommendedName>
</protein>
<dbReference type="Proteomes" id="UP000279259">
    <property type="component" value="Unassembled WGS sequence"/>
</dbReference>
<comment type="caution">
    <text evidence="2">The sequence shown here is derived from an EMBL/GenBank/DDBJ whole genome shotgun (WGS) entry which is preliminary data.</text>
</comment>
<dbReference type="GO" id="GO:0006740">
    <property type="term" value="P:NADPH regeneration"/>
    <property type="evidence" value="ECO:0007669"/>
    <property type="project" value="TreeGrafter"/>
</dbReference>
<dbReference type="InterPro" id="IPR036291">
    <property type="entry name" value="NAD(P)-bd_dom_sf"/>
</dbReference>
<dbReference type="AlphaFoldDB" id="A0A427YX82"/>
<proteinExistence type="predicted"/>
<name>A0A427YX82_9TREE</name>
<dbReference type="Pfam" id="PF01408">
    <property type="entry name" value="GFO_IDH_MocA"/>
    <property type="match status" value="1"/>
</dbReference>
<dbReference type="STRING" id="1890683.A0A427YX82"/>
<dbReference type="Gene3D" id="3.40.50.720">
    <property type="entry name" value="NAD(P)-binding Rossmann-like Domain"/>
    <property type="match status" value="1"/>
</dbReference>
<reference evidence="2 3" key="1">
    <citation type="submission" date="2018-11" db="EMBL/GenBank/DDBJ databases">
        <title>Genome sequence of Saitozyma podzolica DSM 27192.</title>
        <authorList>
            <person name="Aliyu H."/>
            <person name="Gorte O."/>
            <person name="Ochsenreither K."/>
        </authorList>
    </citation>
    <scope>NUCLEOTIDE SEQUENCE [LARGE SCALE GENOMIC DNA]</scope>
    <source>
        <strain evidence="2 3">DSM 27192</strain>
    </source>
</reference>
<organism evidence="2 3">
    <name type="scientific">Saitozyma podzolica</name>
    <dbReference type="NCBI Taxonomy" id="1890683"/>
    <lineage>
        <taxon>Eukaryota</taxon>
        <taxon>Fungi</taxon>
        <taxon>Dikarya</taxon>
        <taxon>Basidiomycota</taxon>
        <taxon>Agaricomycotina</taxon>
        <taxon>Tremellomycetes</taxon>
        <taxon>Tremellales</taxon>
        <taxon>Trimorphomycetaceae</taxon>
        <taxon>Saitozyma</taxon>
    </lineage>
</organism>
<gene>
    <name evidence="2" type="ORF">EHS25_000781</name>
</gene>
<evidence type="ECO:0000313" key="3">
    <source>
        <dbReference type="Proteomes" id="UP000279259"/>
    </source>
</evidence>
<dbReference type="SUPFAM" id="SSF51735">
    <property type="entry name" value="NAD(P)-binding Rossmann-fold domains"/>
    <property type="match status" value="1"/>
</dbReference>
<feature type="domain" description="Gfo/Idh/MocA-like oxidoreductase N-terminal" evidence="1">
    <location>
        <begin position="25"/>
        <end position="156"/>
    </location>
</feature>
<dbReference type="EMBL" id="RSCD01000001">
    <property type="protein sequence ID" value="RSH95689.1"/>
    <property type="molecule type" value="Genomic_DNA"/>
</dbReference>
<dbReference type="PANTHER" id="PTHR42840">
    <property type="entry name" value="NAD(P)-BINDING ROSSMANN-FOLD SUPERFAMILY PROTEIN-RELATED"/>
    <property type="match status" value="1"/>
</dbReference>
<dbReference type="Gene3D" id="3.30.360.10">
    <property type="entry name" value="Dihydrodipicolinate Reductase, domain 2"/>
    <property type="match status" value="1"/>
</dbReference>
<keyword evidence="3" id="KW-1185">Reference proteome</keyword>
<evidence type="ECO:0000313" key="2">
    <source>
        <dbReference type="EMBL" id="RSH95689.1"/>
    </source>
</evidence>
<dbReference type="GO" id="GO:0005737">
    <property type="term" value="C:cytoplasm"/>
    <property type="evidence" value="ECO:0007669"/>
    <property type="project" value="TreeGrafter"/>
</dbReference>
<sequence>MTTAHTNGHANGNGDSNGANPIVLNVAIIGVGEVAMTTHVCAPLRVSERACSLALAAHVAAVFPHVPDPGAGGHLEAGAGALLEKVPCSEDFYGRCPEVDVVMIMNANEYHVPHAVQSLKAGKHVFIEKPMAITLGGADEIDAARKESGKLVFVGYMRRYAEAFLRVKEMVRDLPKGAINYVRVRDIIGYNHFFVDQGGNFPVKFSDFPPDSAAERQTLGDACLAEALGKKATNPLDQRSWMLLNGLATHDISAMRELIGMPQKVLKAARSPDGLFTWVMFQYDGFVAFYEVSSPGSAHDEYKVLIGKTGIDGVRKFDAHIEVYAKDKRIKVTYDTPYVKGLPITASILSSKPNGDHSEEVIRPTYEDAYTLEYKAMYAAITEGAPVKTTAADGEATACDAEACADDLPMLAKQDVEIFTMIMDAMEA</sequence>
<dbReference type="InterPro" id="IPR000683">
    <property type="entry name" value="Gfo/Idh/MocA-like_OxRdtase_N"/>
</dbReference>
<accession>A0A427YX82</accession>
<dbReference type="GO" id="GO:0000166">
    <property type="term" value="F:nucleotide binding"/>
    <property type="evidence" value="ECO:0007669"/>
    <property type="project" value="InterPro"/>
</dbReference>
<dbReference type="OrthoDB" id="446809at2759"/>